<dbReference type="SUPFAM" id="SSF50370">
    <property type="entry name" value="Ricin B-like lectins"/>
    <property type="match status" value="1"/>
</dbReference>
<dbReference type="Gene3D" id="3.20.20.80">
    <property type="entry name" value="Glycosidases"/>
    <property type="match status" value="1"/>
</dbReference>
<comment type="caution">
    <text evidence="8">The sequence shown here is derived from an EMBL/GenBank/DDBJ whole genome shotgun (WGS) entry which is preliminary data.</text>
</comment>
<evidence type="ECO:0000313" key="8">
    <source>
        <dbReference type="EMBL" id="MBH8558902.1"/>
    </source>
</evidence>
<dbReference type="InterPro" id="IPR035992">
    <property type="entry name" value="Ricin_B-like_lectins"/>
</dbReference>
<evidence type="ECO:0000256" key="2">
    <source>
        <dbReference type="ARBA" id="ARBA00022729"/>
    </source>
</evidence>
<sequence length="727" mass="77709">MKKLYRPVSALVAAGILLPIMALRPAHTQANEPVSVWLTTGDQTKLLQAQAGISFSASTPATGTTITVDESQTYQTIDGFGASMTGASAYLLNQKMSAAQRDALLNDLFSSNGIHLSFLRHTMGGSDFSAQGDFTYDDRPQGQTDVGLSSFSIANDLVDLVPMLQAARAKNSSLKILGTPWSAPAWMKEPTASGAYELRNGHFLNTAYYQAYANYFVKYVQAYAAQGVPIYAVTLQNEPLFAASYMSMRMDAGNQLAFLKNNIGPAFQSAGLNTKLIVYDHNWDQPSYPNTVFADATAAQYAAGSAFHGYAGSVSGQSTTHNAYPAEDIWFTEISGSVGSSFAGDLKWHASNIIIGTTRNWAKSALEWNLALDQNNGPTNGGCTNCRGVVTINSSTGAVTRNVEYYALAHASKFVDPGAVRVGSNSVAGGIETVAFRNPDGSKVLIALNNSNASNTFKVSWNSQSFNYTLPAGALATYKWNTSDIALNRIYEISAKHSGKALEIVGSSTSNGGQAQQRTWATGSNQKWKPVDMGNGFVRLVNVFSNKSLDVPGPSTANGALAQQWDWSSNDSQAWLVQRQSDGTYRILNKYSNKALDVTSASQADGANAQQWDWTGADNQRWWFSDQGPAALTALAATGPAAATRLQVYPTTISQQLNFDYTAETAETLQVQLVDVLGRVALSPPAVAARAGLNHISLDAATATPGLYVLKVLTAAGPLSQRVVIAR</sequence>
<dbReference type="NCBIfam" id="TIGR04183">
    <property type="entry name" value="Por_Secre_tail"/>
    <property type="match status" value="1"/>
</dbReference>
<gene>
    <name evidence="8" type="ORF">I7X13_12630</name>
</gene>
<dbReference type="SUPFAM" id="SSF51445">
    <property type="entry name" value="(Trans)glycosidases"/>
    <property type="match status" value="1"/>
</dbReference>
<keyword evidence="4" id="KW-0326">Glycosidase</keyword>
<dbReference type="Gene3D" id="2.80.10.50">
    <property type="match status" value="1"/>
</dbReference>
<reference evidence="8 9" key="1">
    <citation type="submission" date="2020-12" db="EMBL/GenBank/DDBJ databases">
        <title>Hymenobacter sp.</title>
        <authorList>
            <person name="Kim M.K."/>
        </authorList>
    </citation>
    <scope>NUCLEOTIDE SEQUENCE [LARGE SCALE GENOMIC DNA]</scope>
    <source>
        <strain evidence="8 9">BT442</strain>
    </source>
</reference>
<accession>A0ABS0Q8K0</accession>
<comment type="similarity">
    <text evidence="1 4">Belongs to the glycosyl hydrolase 30 family.</text>
</comment>
<protein>
    <submittedName>
        <fullName evidence="8">RICIN domain-containing protein</fullName>
    </submittedName>
</protein>
<evidence type="ECO:0000256" key="4">
    <source>
        <dbReference type="RuleBase" id="RU361188"/>
    </source>
</evidence>
<dbReference type="InterPro" id="IPR013780">
    <property type="entry name" value="Glyco_hydro_b"/>
</dbReference>
<feature type="domain" description="Ricin B lectin" evidence="7">
    <location>
        <begin position="488"/>
        <end position="625"/>
    </location>
</feature>
<dbReference type="PANTHER" id="PTHR11069:SF23">
    <property type="entry name" value="LYSOSOMAL ACID GLUCOSYLCERAMIDASE"/>
    <property type="match status" value="1"/>
</dbReference>
<dbReference type="Pfam" id="PF02055">
    <property type="entry name" value="Glyco_hydro_30"/>
    <property type="match status" value="1"/>
</dbReference>
<proteinExistence type="inferred from homology"/>
<dbReference type="PRINTS" id="PR00843">
    <property type="entry name" value="GLHYDRLASE30"/>
</dbReference>
<dbReference type="SUPFAM" id="SSF51011">
    <property type="entry name" value="Glycosyl hydrolase domain"/>
    <property type="match status" value="1"/>
</dbReference>
<evidence type="ECO:0000256" key="1">
    <source>
        <dbReference type="ARBA" id="ARBA00005382"/>
    </source>
</evidence>
<dbReference type="PANTHER" id="PTHR11069">
    <property type="entry name" value="GLUCOSYLCERAMIDASE"/>
    <property type="match status" value="1"/>
</dbReference>
<evidence type="ECO:0000256" key="3">
    <source>
        <dbReference type="ARBA" id="ARBA00022801"/>
    </source>
</evidence>
<dbReference type="InterPro" id="IPR017853">
    <property type="entry name" value="GH"/>
</dbReference>
<dbReference type="RefSeq" id="WP_198075765.1">
    <property type="nucleotide sequence ID" value="NZ_JAEDAE010000005.1"/>
</dbReference>
<dbReference type="InterPro" id="IPR000772">
    <property type="entry name" value="Ricin_B_lectin"/>
</dbReference>
<dbReference type="InterPro" id="IPR001139">
    <property type="entry name" value="Glyco_hydro_30"/>
</dbReference>
<dbReference type="EMBL" id="JAEDAE010000005">
    <property type="protein sequence ID" value="MBH8558902.1"/>
    <property type="molecule type" value="Genomic_DNA"/>
</dbReference>
<dbReference type="Pfam" id="PF17189">
    <property type="entry name" value="Glyco_hydro_30C"/>
    <property type="match status" value="1"/>
</dbReference>
<organism evidence="8 9">
    <name type="scientific">Hymenobacter negativus</name>
    <dbReference type="NCBI Taxonomy" id="2795026"/>
    <lineage>
        <taxon>Bacteria</taxon>
        <taxon>Pseudomonadati</taxon>
        <taxon>Bacteroidota</taxon>
        <taxon>Cytophagia</taxon>
        <taxon>Cytophagales</taxon>
        <taxon>Hymenobacteraceae</taxon>
        <taxon>Hymenobacter</taxon>
    </lineage>
</organism>
<dbReference type="InterPro" id="IPR033453">
    <property type="entry name" value="Glyco_hydro_30_TIM-barrel"/>
</dbReference>
<evidence type="ECO:0000259" key="7">
    <source>
        <dbReference type="SMART" id="SM00458"/>
    </source>
</evidence>
<evidence type="ECO:0000313" key="9">
    <source>
        <dbReference type="Proteomes" id="UP000625631"/>
    </source>
</evidence>
<keyword evidence="3 4" id="KW-0378">Hydrolase</keyword>
<dbReference type="SMART" id="SM00458">
    <property type="entry name" value="RICIN"/>
    <property type="match status" value="1"/>
</dbReference>
<keyword evidence="9" id="KW-1185">Reference proteome</keyword>
<feature type="chain" id="PRO_5047485867" evidence="6">
    <location>
        <begin position="29"/>
        <end position="727"/>
    </location>
</feature>
<evidence type="ECO:0000256" key="6">
    <source>
        <dbReference type="SAM" id="SignalP"/>
    </source>
</evidence>
<name>A0ABS0Q8K0_9BACT</name>
<dbReference type="Gene3D" id="2.60.40.1180">
    <property type="entry name" value="Golgi alpha-mannosidase II"/>
    <property type="match status" value="1"/>
</dbReference>
<dbReference type="PROSITE" id="PS50231">
    <property type="entry name" value="RICIN_B_LECTIN"/>
    <property type="match status" value="1"/>
</dbReference>
<keyword evidence="2 6" id="KW-0732">Signal</keyword>
<dbReference type="Proteomes" id="UP000625631">
    <property type="component" value="Unassembled WGS sequence"/>
</dbReference>
<dbReference type="InterPro" id="IPR033452">
    <property type="entry name" value="GH30_C"/>
</dbReference>
<feature type="signal peptide" evidence="6">
    <location>
        <begin position="1"/>
        <end position="28"/>
    </location>
</feature>
<dbReference type="Pfam" id="PF14200">
    <property type="entry name" value="RicinB_lectin_2"/>
    <property type="match status" value="2"/>
</dbReference>
<feature type="region of interest" description="Disordered" evidence="5">
    <location>
        <begin position="507"/>
        <end position="526"/>
    </location>
</feature>
<dbReference type="CDD" id="cd00161">
    <property type="entry name" value="beta-trefoil_Ricin-like"/>
    <property type="match status" value="1"/>
</dbReference>
<dbReference type="InterPro" id="IPR026444">
    <property type="entry name" value="Secre_tail"/>
</dbReference>
<evidence type="ECO:0000256" key="5">
    <source>
        <dbReference type="SAM" id="MobiDB-lite"/>
    </source>
</evidence>